<feature type="compositionally biased region" description="Low complexity" evidence="1">
    <location>
        <begin position="22"/>
        <end position="38"/>
    </location>
</feature>
<dbReference type="Proteomes" id="UP000006591">
    <property type="component" value="Chromosome 7"/>
</dbReference>
<feature type="compositionally biased region" description="Low complexity" evidence="1">
    <location>
        <begin position="47"/>
        <end position="56"/>
    </location>
</feature>
<evidence type="ECO:0000256" key="1">
    <source>
        <dbReference type="SAM" id="MobiDB-lite"/>
    </source>
</evidence>
<reference evidence="2" key="1">
    <citation type="submission" date="2015-04" db="UniProtKB">
        <authorList>
            <consortium name="EnsemblPlants"/>
        </authorList>
    </citation>
    <scope>IDENTIFICATION</scope>
    <source>
        <strain evidence="2">SL10</strain>
    </source>
</reference>
<name>A0A0E0I5P9_ORYNI</name>
<dbReference type="HOGENOM" id="CLU_1878772_0_0_1"/>
<organism evidence="2">
    <name type="scientific">Oryza nivara</name>
    <name type="common">Indian wild rice</name>
    <name type="synonym">Oryza sativa f. spontanea</name>
    <dbReference type="NCBI Taxonomy" id="4536"/>
    <lineage>
        <taxon>Eukaryota</taxon>
        <taxon>Viridiplantae</taxon>
        <taxon>Streptophyta</taxon>
        <taxon>Embryophyta</taxon>
        <taxon>Tracheophyta</taxon>
        <taxon>Spermatophyta</taxon>
        <taxon>Magnoliopsida</taxon>
        <taxon>Liliopsida</taxon>
        <taxon>Poales</taxon>
        <taxon>Poaceae</taxon>
        <taxon>BOP clade</taxon>
        <taxon>Oryzoideae</taxon>
        <taxon>Oryzeae</taxon>
        <taxon>Oryzinae</taxon>
        <taxon>Oryza</taxon>
    </lineage>
</organism>
<protein>
    <submittedName>
        <fullName evidence="2">Uncharacterized protein</fullName>
    </submittedName>
</protein>
<reference evidence="2" key="2">
    <citation type="submission" date="2018-04" db="EMBL/GenBank/DDBJ databases">
        <title>OnivRS2 (Oryza nivara Reference Sequence Version 2).</title>
        <authorList>
            <person name="Zhang J."/>
            <person name="Kudrna D."/>
            <person name="Lee S."/>
            <person name="Talag J."/>
            <person name="Rajasekar S."/>
            <person name="Welchert J."/>
            <person name="Hsing Y.-I."/>
            <person name="Wing R.A."/>
        </authorList>
    </citation>
    <scope>NUCLEOTIDE SEQUENCE [LARGE SCALE GENOMIC DNA]</scope>
    <source>
        <strain evidence="2">SL10</strain>
    </source>
</reference>
<feature type="region of interest" description="Disordered" evidence="1">
    <location>
        <begin position="22"/>
        <end position="81"/>
    </location>
</feature>
<sequence length="136" mass="13919">MPHLSSSFFTVSLRLLSLSPSSPLSPALGLSSAPPSTSRGGEEVAWGRRLGTTPTTSRRRPTAWAGEEATPTRGGKEAASAASAGDVCICSADSLDLHASQRTSPSSLARRANSRGSRRLDAERPSATIGGGSGDL</sequence>
<evidence type="ECO:0000313" key="2">
    <source>
        <dbReference type="EnsemblPlants" id="ONIVA07G26040.1"/>
    </source>
</evidence>
<feature type="region of interest" description="Disordered" evidence="1">
    <location>
        <begin position="99"/>
        <end position="136"/>
    </location>
</feature>
<dbReference type="Gramene" id="ONIVA07G26040.1">
    <property type="protein sequence ID" value="ONIVA07G26040.1"/>
    <property type="gene ID" value="ONIVA07G26040"/>
</dbReference>
<proteinExistence type="predicted"/>
<dbReference type="AlphaFoldDB" id="A0A0E0I5P9"/>
<evidence type="ECO:0000313" key="3">
    <source>
        <dbReference type="Proteomes" id="UP000006591"/>
    </source>
</evidence>
<keyword evidence="3" id="KW-1185">Reference proteome</keyword>
<accession>A0A0E0I5P9</accession>
<dbReference type="EnsemblPlants" id="ONIVA07G26040.1">
    <property type="protein sequence ID" value="ONIVA07G26040.1"/>
    <property type="gene ID" value="ONIVA07G26040"/>
</dbReference>